<evidence type="ECO:0008006" key="3">
    <source>
        <dbReference type="Google" id="ProtNLM"/>
    </source>
</evidence>
<feature type="signal peptide" evidence="1">
    <location>
        <begin position="1"/>
        <end position="24"/>
    </location>
</feature>
<evidence type="ECO:0000256" key="1">
    <source>
        <dbReference type="SAM" id="SignalP"/>
    </source>
</evidence>
<dbReference type="EnsemblMetazoa" id="ACOM030143-RA">
    <property type="protein sequence ID" value="ACOM030143-PA.1"/>
    <property type="gene ID" value="ACOM030143"/>
</dbReference>
<feature type="chain" id="PRO_5036456466" description="Secreted protein" evidence="1">
    <location>
        <begin position="25"/>
        <end position="105"/>
    </location>
</feature>
<name>A0A8W7PF96_ANOCL</name>
<dbReference type="AlphaFoldDB" id="A0A8W7PF96"/>
<organism evidence="2">
    <name type="scientific">Anopheles coluzzii</name>
    <name type="common">African malaria mosquito</name>
    <dbReference type="NCBI Taxonomy" id="1518534"/>
    <lineage>
        <taxon>Eukaryota</taxon>
        <taxon>Metazoa</taxon>
        <taxon>Ecdysozoa</taxon>
        <taxon>Arthropoda</taxon>
        <taxon>Hexapoda</taxon>
        <taxon>Insecta</taxon>
        <taxon>Pterygota</taxon>
        <taxon>Neoptera</taxon>
        <taxon>Endopterygota</taxon>
        <taxon>Diptera</taxon>
        <taxon>Nematocera</taxon>
        <taxon>Culicoidea</taxon>
        <taxon>Culicidae</taxon>
        <taxon>Anophelinae</taxon>
        <taxon>Anopheles</taxon>
    </lineage>
</organism>
<reference evidence="2" key="1">
    <citation type="submission" date="2022-08" db="UniProtKB">
        <authorList>
            <consortium name="EnsemblMetazoa"/>
        </authorList>
    </citation>
    <scope>IDENTIFICATION</scope>
</reference>
<dbReference type="Proteomes" id="UP000075882">
    <property type="component" value="Unassembled WGS sequence"/>
</dbReference>
<sequence>MVQTFAFMHVLCCWILAFTGATGAERPIRRFMRTFYAATGRHAPPPKSKPILRKPRQCCAVAFIEPITLRVLLLLLLGCWDERTNAQAQYQGRHEYRVSPGIFGS</sequence>
<accession>A0A8W7PF96</accession>
<proteinExistence type="predicted"/>
<keyword evidence="1" id="KW-0732">Signal</keyword>
<protein>
    <recommendedName>
        <fullName evidence="3">Secreted protein</fullName>
    </recommendedName>
</protein>
<evidence type="ECO:0000313" key="2">
    <source>
        <dbReference type="EnsemblMetazoa" id="ACOM030143-PA.1"/>
    </source>
</evidence>